<comment type="caution">
    <text evidence="2">The sequence shown here is derived from an EMBL/GenBank/DDBJ whole genome shotgun (WGS) entry which is preliminary data.</text>
</comment>
<keyword evidence="3" id="KW-1185">Reference proteome</keyword>
<organism evidence="2 3">
    <name type="scientific">Paramuricea clavata</name>
    <name type="common">Red gorgonian</name>
    <name type="synonym">Violescent sea-whip</name>
    <dbReference type="NCBI Taxonomy" id="317549"/>
    <lineage>
        <taxon>Eukaryota</taxon>
        <taxon>Metazoa</taxon>
        <taxon>Cnidaria</taxon>
        <taxon>Anthozoa</taxon>
        <taxon>Octocorallia</taxon>
        <taxon>Malacalcyonacea</taxon>
        <taxon>Plexauridae</taxon>
        <taxon>Paramuricea</taxon>
    </lineage>
</organism>
<dbReference type="EMBL" id="CACRXK020006976">
    <property type="protein sequence ID" value="CAB4010963.1"/>
    <property type="molecule type" value="Genomic_DNA"/>
</dbReference>
<dbReference type="AlphaFoldDB" id="A0A6S7I372"/>
<dbReference type="Proteomes" id="UP001152795">
    <property type="component" value="Unassembled WGS sequence"/>
</dbReference>
<name>A0A6S7I372_PARCT</name>
<protein>
    <submittedName>
        <fullName evidence="2">Uncharacterized protein</fullName>
    </submittedName>
</protein>
<dbReference type="Gene3D" id="2.30.30.140">
    <property type="match status" value="1"/>
</dbReference>
<sequence>MDFDIGSAVEAVDECGIWASVKVAERNDDGSLLVKFDGYGTRYDRLIENQSEIRPPTPAVSPLKRKRCQNHTVTKAQSIMRRLESGDTVWFRPEEEDSAISAVVRVTDHFLMQLQVELPDGEKQIISALSLCDPPPPEPKKSNHQERRHRLDKPRSIKQTPLLEEEPTATSSFVECDMVEVPHLFVLRTNDGLKLQVGNIVKVENFVGPLMIVDLSQKHNELLAKLCPFNFEIQCDVKYISSWDGEKLKSKTVSDKAYNIASLKYFSYLACNDCPALRICYRRVILGKVLRNNIQSGFSNLNSTRFSLGPFDAFCDGQIFGFGLSTSRKFSILEDGDFPILDSVMGGRWDVKLGKDANSFFKFVTVVEVSRNTDFALHVNVRFSESKFLFCNEYRQTCKGVILEKKQEIANGQELTVG</sequence>
<evidence type="ECO:0000313" key="2">
    <source>
        <dbReference type="EMBL" id="CAB4010963.1"/>
    </source>
</evidence>
<reference evidence="2" key="1">
    <citation type="submission" date="2020-04" db="EMBL/GenBank/DDBJ databases">
        <authorList>
            <person name="Alioto T."/>
            <person name="Alioto T."/>
            <person name="Gomez Garrido J."/>
        </authorList>
    </citation>
    <scope>NUCLEOTIDE SEQUENCE</scope>
    <source>
        <strain evidence="2">A484AB</strain>
    </source>
</reference>
<feature type="region of interest" description="Disordered" evidence="1">
    <location>
        <begin position="131"/>
        <end position="166"/>
    </location>
</feature>
<proteinExistence type="predicted"/>
<evidence type="ECO:0000256" key="1">
    <source>
        <dbReference type="SAM" id="MobiDB-lite"/>
    </source>
</evidence>
<gene>
    <name evidence="2" type="ORF">PACLA_8A082025</name>
</gene>
<accession>A0A6S7I372</accession>
<evidence type="ECO:0000313" key="3">
    <source>
        <dbReference type="Proteomes" id="UP001152795"/>
    </source>
</evidence>